<dbReference type="AlphaFoldDB" id="A0A9X1SGH9"/>
<gene>
    <name evidence="1" type="ORF">LOC68_09875</name>
</gene>
<comment type="caution">
    <text evidence="1">The sequence shown here is derived from an EMBL/GenBank/DDBJ whole genome shotgun (WGS) entry which is preliminary data.</text>
</comment>
<proteinExistence type="predicted"/>
<protein>
    <submittedName>
        <fullName evidence="1">Pilus assembly protein PilM</fullName>
    </submittedName>
</protein>
<reference evidence="1" key="1">
    <citation type="submission" date="2021-11" db="EMBL/GenBank/DDBJ databases">
        <title>Genome sequence.</title>
        <authorList>
            <person name="Sun Q."/>
        </authorList>
    </citation>
    <scope>NUCLEOTIDE SEQUENCE</scope>
    <source>
        <strain evidence="1">JC732</strain>
    </source>
</reference>
<sequence>MLLTHPGAALIDCDDCQNYLYDLETGRRVTFRQGPDRLETPQPRLPGMPLQCGSCPKRSPAAAKALELSAKNWKTYRLWREVRATYGRCLSPAMARDSIVRRNLAAIDAVVQRHESSERGRYE</sequence>
<accession>A0A9X1SGH9</accession>
<organism evidence="1 2">
    <name type="scientific">Blastopirellula sediminis</name>
    <dbReference type="NCBI Taxonomy" id="2894196"/>
    <lineage>
        <taxon>Bacteria</taxon>
        <taxon>Pseudomonadati</taxon>
        <taxon>Planctomycetota</taxon>
        <taxon>Planctomycetia</taxon>
        <taxon>Pirellulales</taxon>
        <taxon>Pirellulaceae</taxon>
        <taxon>Blastopirellula</taxon>
    </lineage>
</organism>
<evidence type="ECO:0000313" key="2">
    <source>
        <dbReference type="Proteomes" id="UP001139103"/>
    </source>
</evidence>
<keyword evidence="2" id="KW-1185">Reference proteome</keyword>
<evidence type="ECO:0000313" key="1">
    <source>
        <dbReference type="EMBL" id="MCC9628706.1"/>
    </source>
</evidence>
<name>A0A9X1SGH9_9BACT</name>
<dbReference type="EMBL" id="JAJKFT010000004">
    <property type="protein sequence ID" value="MCC9628706.1"/>
    <property type="molecule type" value="Genomic_DNA"/>
</dbReference>
<dbReference type="RefSeq" id="WP_230218149.1">
    <property type="nucleotide sequence ID" value="NZ_JAJKFT010000004.1"/>
</dbReference>
<dbReference type="Proteomes" id="UP001139103">
    <property type="component" value="Unassembled WGS sequence"/>
</dbReference>